<dbReference type="InterPro" id="IPR013767">
    <property type="entry name" value="PAS_fold"/>
</dbReference>
<protein>
    <recommendedName>
        <fullName evidence="10">Sensor protein FixL</fullName>
        <ecNumber evidence="2">2.7.13.3</ecNumber>
    </recommendedName>
</protein>
<evidence type="ECO:0000256" key="2">
    <source>
        <dbReference type="ARBA" id="ARBA00012438"/>
    </source>
</evidence>
<keyword evidence="7" id="KW-0067">ATP-binding</keyword>
<dbReference type="PANTHER" id="PTHR43065:SF10">
    <property type="entry name" value="PEROXIDE STRESS-ACTIVATED HISTIDINE KINASE MAK3"/>
    <property type="match status" value="1"/>
</dbReference>
<dbReference type="Gene3D" id="6.10.250.2580">
    <property type="match status" value="1"/>
</dbReference>
<evidence type="ECO:0000256" key="4">
    <source>
        <dbReference type="ARBA" id="ARBA00022679"/>
    </source>
</evidence>
<dbReference type="InterPro" id="IPR003594">
    <property type="entry name" value="HATPase_dom"/>
</dbReference>
<dbReference type="SMART" id="SM00388">
    <property type="entry name" value="HisKA"/>
    <property type="match status" value="1"/>
</dbReference>
<evidence type="ECO:0000259" key="13">
    <source>
        <dbReference type="PROSITE" id="PS50113"/>
    </source>
</evidence>
<dbReference type="SMART" id="SM00387">
    <property type="entry name" value="HATPase_c"/>
    <property type="match status" value="1"/>
</dbReference>
<dbReference type="InterPro" id="IPR000014">
    <property type="entry name" value="PAS"/>
</dbReference>
<dbReference type="EMBL" id="JTDI01000001">
    <property type="protein sequence ID" value="KHK93603.1"/>
    <property type="molecule type" value="Genomic_DNA"/>
</dbReference>
<dbReference type="SUPFAM" id="SSF55785">
    <property type="entry name" value="PYP-like sensor domain (PAS domain)"/>
    <property type="match status" value="2"/>
</dbReference>
<keyword evidence="15" id="KW-1185">Reference proteome</keyword>
<gene>
    <name evidence="14" type="ORF">LK12_00440</name>
</gene>
<evidence type="ECO:0000256" key="10">
    <source>
        <dbReference type="ARBA" id="ARBA00070616"/>
    </source>
</evidence>
<comment type="function">
    <text evidence="9">Putative oxygen sensor; modulates the activity of FixJ, a transcriptional activator of nitrogen fixation fixK gene. FixL probably acts as a kinase that phosphorylates FixJ.</text>
</comment>
<dbReference type="Gene3D" id="3.30.450.20">
    <property type="entry name" value="PAS domain"/>
    <property type="match status" value="2"/>
</dbReference>
<evidence type="ECO:0000256" key="8">
    <source>
        <dbReference type="ARBA" id="ARBA00023012"/>
    </source>
</evidence>
<accession>A0A0B1ZWR1</accession>
<evidence type="ECO:0000256" key="6">
    <source>
        <dbReference type="ARBA" id="ARBA00022777"/>
    </source>
</evidence>
<dbReference type="Pfam" id="PF00989">
    <property type="entry name" value="PAS"/>
    <property type="match status" value="2"/>
</dbReference>
<dbReference type="GO" id="GO:0005524">
    <property type="term" value="F:ATP binding"/>
    <property type="evidence" value="ECO:0007669"/>
    <property type="project" value="UniProtKB-KW"/>
</dbReference>
<dbReference type="Gene3D" id="1.10.287.130">
    <property type="match status" value="1"/>
</dbReference>
<dbReference type="SUPFAM" id="SSF55874">
    <property type="entry name" value="ATPase domain of HSP90 chaperone/DNA topoisomerase II/histidine kinase"/>
    <property type="match status" value="1"/>
</dbReference>
<feature type="domain" description="PAC" evidence="13">
    <location>
        <begin position="77"/>
        <end position="131"/>
    </location>
</feature>
<proteinExistence type="predicted"/>
<dbReference type="Pfam" id="PF00512">
    <property type="entry name" value="HisKA"/>
    <property type="match status" value="1"/>
</dbReference>
<dbReference type="InterPro" id="IPR036890">
    <property type="entry name" value="HATPase_C_sf"/>
</dbReference>
<dbReference type="GO" id="GO:0006355">
    <property type="term" value="P:regulation of DNA-templated transcription"/>
    <property type="evidence" value="ECO:0007669"/>
    <property type="project" value="InterPro"/>
</dbReference>
<keyword evidence="4" id="KW-0808">Transferase</keyword>
<dbReference type="InterPro" id="IPR005467">
    <property type="entry name" value="His_kinase_dom"/>
</dbReference>
<dbReference type="CDD" id="cd00082">
    <property type="entry name" value="HisKA"/>
    <property type="match status" value="1"/>
</dbReference>
<evidence type="ECO:0000256" key="5">
    <source>
        <dbReference type="ARBA" id="ARBA00022741"/>
    </source>
</evidence>
<dbReference type="AlphaFoldDB" id="A0A0B1ZWR1"/>
<evidence type="ECO:0000256" key="3">
    <source>
        <dbReference type="ARBA" id="ARBA00022553"/>
    </source>
</evidence>
<evidence type="ECO:0000256" key="9">
    <source>
        <dbReference type="ARBA" id="ARBA00059827"/>
    </source>
</evidence>
<sequence length="495" mass="54315">MRSLRSKLDLLIDSASHHAICMLDPEGRVVIWNAGAERLYGWSESEVIGQPYDMMFDTADREAGLPGLQIEEARRRGTFSRRAWRLRKDGTRFLADGIVNRITDDSGNIMGFGQVVRDITEETEHARALATNEAQLRAILETVPDAMITIDEMGMILSFSATAESLFGYSSQEVIGRNVSMLMPDADAARHNGYLARYMSTGERHVIGNSRRVLGRRKDGTIFPHELYVGEADGGGHRIFTGFLRDLTTREEAEAKLRELQTELIVMSRISAVGTMATALAHELNQPLTAITNYTQSAAALMPAAEQAPLDLVREALEETGREAMRAGAIVRRLRDFVASGELDRISFSPRELAMQTADLALVGEATRNIHCTISIPPNLSPVLVDRVQVQQVLLNLIRNAIEALKENGTIAISANQESSMMRFSIMDSGPGVAPGKEEDVFEPFVSSKASGMGMGLPICRTIIEAHGGKLWCEAQPGQGGMFHFTVPVAEIDDD</sequence>
<name>A0A0B1ZWR1_9SPHN</name>
<dbReference type="PRINTS" id="PR00344">
    <property type="entry name" value="BCTRLSENSOR"/>
</dbReference>
<dbReference type="NCBIfam" id="TIGR00229">
    <property type="entry name" value="sensory_box"/>
    <property type="match status" value="2"/>
</dbReference>
<evidence type="ECO:0000256" key="1">
    <source>
        <dbReference type="ARBA" id="ARBA00000085"/>
    </source>
</evidence>
<keyword evidence="8" id="KW-0902">Two-component regulatory system</keyword>
<dbReference type="FunFam" id="3.30.450.20:FF:000060">
    <property type="entry name" value="Sensor protein FixL"/>
    <property type="match status" value="1"/>
</dbReference>
<organism evidence="14 15">
    <name type="scientific">Novosphingobium malaysiense</name>
    <dbReference type="NCBI Taxonomy" id="1348853"/>
    <lineage>
        <taxon>Bacteria</taxon>
        <taxon>Pseudomonadati</taxon>
        <taxon>Pseudomonadota</taxon>
        <taxon>Alphaproteobacteria</taxon>
        <taxon>Sphingomonadales</taxon>
        <taxon>Sphingomonadaceae</taxon>
        <taxon>Novosphingobium</taxon>
    </lineage>
</organism>
<dbReference type="SMART" id="SM00086">
    <property type="entry name" value="PAC"/>
    <property type="match status" value="2"/>
</dbReference>
<evidence type="ECO:0000256" key="7">
    <source>
        <dbReference type="ARBA" id="ARBA00022840"/>
    </source>
</evidence>
<comment type="catalytic activity">
    <reaction evidence="1">
        <text>ATP + protein L-histidine = ADP + protein N-phospho-L-histidine.</text>
        <dbReference type="EC" id="2.7.13.3"/>
    </reaction>
</comment>
<dbReference type="EC" id="2.7.13.3" evidence="2"/>
<dbReference type="Proteomes" id="UP000031057">
    <property type="component" value="Unassembled WGS sequence"/>
</dbReference>
<evidence type="ECO:0000313" key="15">
    <source>
        <dbReference type="Proteomes" id="UP000031057"/>
    </source>
</evidence>
<dbReference type="Gene3D" id="3.30.565.10">
    <property type="entry name" value="Histidine kinase-like ATPase, C-terminal domain"/>
    <property type="match status" value="1"/>
</dbReference>
<dbReference type="InterPro" id="IPR003661">
    <property type="entry name" value="HisK_dim/P_dom"/>
</dbReference>
<dbReference type="InterPro" id="IPR036097">
    <property type="entry name" value="HisK_dim/P_sf"/>
</dbReference>
<feature type="domain" description="PAS" evidence="12">
    <location>
        <begin position="132"/>
        <end position="202"/>
    </location>
</feature>
<dbReference type="InterPro" id="IPR004358">
    <property type="entry name" value="Sig_transdc_His_kin-like_C"/>
</dbReference>
<dbReference type="GO" id="GO:0000155">
    <property type="term" value="F:phosphorelay sensor kinase activity"/>
    <property type="evidence" value="ECO:0007669"/>
    <property type="project" value="InterPro"/>
</dbReference>
<dbReference type="InterPro" id="IPR035965">
    <property type="entry name" value="PAS-like_dom_sf"/>
</dbReference>
<feature type="domain" description="PAS" evidence="12">
    <location>
        <begin position="4"/>
        <end position="50"/>
    </location>
</feature>
<keyword evidence="6" id="KW-0418">Kinase</keyword>
<dbReference type="PROSITE" id="PS50109">
    <property type="entry name" value="HIS_KIN"/>
    <property type="match status" value="1"/>
</dbReference>
<evidence type="ECO:0000259" key="11">
    <source>
        <dbReference type="PROSITE" id="PS50109"/>
    </source>
</evidence>
<dbReference type="InterPro" id="IPR000700">
    <property type="entry name" value="PAS-assoc_C"/>
</dbReference>
<keyword evidence="3" id="KW-0597">Phosphoprotein</keyword>
<dbReference type="SUPFAM" id="SSF47384">
    <property type="entry name" value="Homodimeric domain of signal transducing histidine kinase"/>
    <property type="match status" value="1"/>
</dbReference>
<evidence type="ECO:0000259" key="12">
    <source>
        <dbReference type="PROSITE" id="PS50112"/>
    </source>
</evidence>
<dbReference type="SMART" id="SM00091">
    <property type="entry name" value="PAS"/>
    <property type="match status" value="2"/>
</dbReference>
<dbReference type="Pfam" id="PF02518">
    <property type="entry name" value="HATPase_c"/>
    <property type="match status" value="1"/>
</dbReference>
<dbReference type="InterPro" id="IPR001610">
    <property type="entry name" value="PAC"/>
</dbReference>
<dbReference type="PANTHER" id="PTHR43065">
    <property type="entry name" value="SENSOR HISTIDINE KINASE"/>
    <property type="match status" value="1"/>
</dbReference>
<dbReference type="STRING" id="1348853.LK12_00440"/>
<keyword evidence="5" id="KW-0547">Nucleotide-binding</keyword>
<comment type="caution">
    <text evidence="14">The sequence shown here is derived from an EMBL/GenBank/DDBJ whole genome shotgun (WGS) entry which is preliminary data.</text>
</comment>
<feature type="domain" description="Histidine kinase" evidence="11">
    <location>
        <begin position="279"/>
        <end position="491"/>
    </location>
</feature>
<dbReference type="PROSITE" id="PS50112">
    <property type="entry name" value="PAS"/>
    <property type="match status" value="2"/>
</dbReference>
<reference evidence="14 15" key="1">
    <citation type="submission" date="2014-10" db="EMBL/GenBank/DDBJ databases">
        <title>Genome sequence of Novosphingobium malaysiense MUSC 273(T).</title>
        <authorList>
            <person name="Lee L.-H."/>
        </authorList>
    </citation>
    <scope>NUCLEOTIDE SEQUENCE [LARGE SCALE GENOMIC DNA]</scope>
    <source>
        <strain evidence="14 15">MUSC 273</strain>
    </source>
</reference>
<dbReference type="CDD" id="cd00130">
    <property type="entry name" value="PAS"/>
    <property type="match status" value="2"/>
</dbReference>
<evidence type="ECO:0000313" key="14">
    <source>
        <dbReference type="EMBL" id="KHK93603.1"/>
    </source>
</evidence>
<dbReference type="PROSITE" id="PS50113">
    <property type="entry name" value="PAC"/>
    <property type="match status" value="1"/>
</dbReference>